<dbReference type="PANTHER" id="PTHR31286:SF167">
    <property type="entry name" value="OS09G0268800 PROTEIN"/>
    <property type="match status" value="1"/>
</dbReference>
<protein>
    <recommendedName>
        <fullName evidence="2">CCHC-type domain-containing protein</fullName>
    </recommendedName>
</protein>
<dbReference type="Gene3D" id="3.60.10.10">
    <property type="entry name" value="Endonuclease/exonuclease/phosphatase"/>
    <property type="match status" value="1"/>
</dbReference>
<organism evidence="3 4">
    <name type="scientific">Acer yangbiense</name>
    <dbReference type="NCBI Taxonomy" id="1000413"/>
    <lineage>
        <taxon>Eukaryota</taxon>
        <taxon>Viridiplantae</taxon>
        <taxon>Streptophyta</taxon>
        <taxon>Embryophyta</taxon>
        <taxon>Tracheophyta</taxon>
        <taxon>Spermatophyta</taxon>
        <taxon>Magnoliopsida</taxon>
        <taxon>eudicotyledons</taxon>
        <taxon>Gunneridae</taxon>
        <taxon>Pentapetalae</taxon>
        <taxon>rosids</taxon>
        <taxon>malvids</taxon>
        <taxon>Sapindales</taxon>
        <taxon>Sapindaceae</taxon>
        <taxon>Hippocastanoideae</taxon>
        <taxon>Acereae</taxon>
        <taxon>Acer</taxon>
    </lineage>
</organism>
<dbReference type="Pfam" id="PF14392">
    <property type="entry name" value="zf-CCHC_4"/>
    <property type="match status" value="1"/>
</dbReference>
<dbReference type="OrthoDB" id="1935089at2759"/>
<feature type="domain" description="CCHC-type" evidence="2">
    <location>
        <begin position="208"/>
        <end position="223"/>
    </location>
</feature>
<keyword evidence="4" id="KW-1185">Reference proteome</keyword>
<dbReference type="Pfam" id="PF14111">
    <property type="entry name" value="DUF4283"/>
    <property type="match status" value="1"/>
</dbReference>
<reference evidence="4" key="1">
    <citation type="journal article" date="2019" name="Gigascience">
        <title>De novo genome assembly of the endangered Acer yangbiense, a plant species with extremely small populations endemic to Yunnan Province, China.</title>
        <authorList>
            <person name="Yang J."/>
            <person name="Wariss H.M."/>
            <person name="Tao L."/>
            <person name="Zhang R."/>
            <person name="Yun Q."/>
            <person name="Hollingsworth P."/>
            <person name="Dao Z."/>
            <person name="Luo G."/>
            <person name="Guo H."/>
            <person name="Ma Y."/>
            <person name="Sun W."/>
        </authorList>
    </citation>
    <scope>NUCLEOTIDE SEQUENCE [LARGE SCALE GENOMIC DNA]</scope>
    <source>
        <strain evidence="4">cv. Malutang</strain>
    </source>
</reference>
<dbReference type="SUPFAM" id="SSF56219">
    <property type="entry name" value="DNase I-like"/>
    <property type="match status" value="1"/>
</dbReference>
<dbReference type="AlphaFoldDB" id="A0A5C7I485"/>
<dbReference type="InterPro" id="IPR025558">
    <property type="entry name" value="DUF4283"/>
</dbReference>
<dbReference type="InterPro" id="IPR036691">
    <property type="entry name" value="Endo/exonu/phosph_ase_sf"/>
</dbReference>
<dbReference type="GO" id="GO:0003676">
    <property type="term" value="F:nucleic acid binding"/>
    <property type="evidence" value="ECO:0007669"/>
    <property type="project" value="InterPro"/>
</dbReference>
<keyword evidence="1" id="KW-0479">Metal-binding</keyword>
<dbReference type="PROSITE" id="PS50158">
    <property type="entry name" value="ZF_CCHC"/>
    <property type="match status" value="1"/>
</dbReference>
<dbReference type="PANTHER" id="PTHR31286">
    <property type="entry name" value="GLYCINE-RICH CELL WALL STRUCTURAL PROTEIN 1.8-LIKE"/>
    <property type="match status" value="1"/>
</dbReference>
<accession>A0A5C7I485</accession>
<dbReference type="Proteomes" id="UP000323000">
    <property type="component" value="Chromosome 4"/>
</dbReference>
<evidence type="ECO:0000256" key="1">
    <source>
        <dbReference type="PROSITE-ProRule" id="PRU00047"/>
    </source>
</evidence>
<name>A0A5C7I485_9ROSI</name>
<keyword evidence="1" id="KW-0863">Zinc-finger</keyword>
<dbReference type="GO" id="GO:0008270">
    <property type="term" value="F:zinc ion binding"/>
    <property type="evidence" value="ECO:0007669"/>
    <property type="project" value="UniProtKB-KW"/>
</dbReference>
<evidence type="ECO:0000313" key="3">
    <source>
        <dbReference type="EMBL" id="TXG64077.1"/>
    </source>
</evidence>
<sequence length="796" mass="90621">MDAEELEKHCAALSIDGGVPTLNIKIENHRESVLEVCHCLVGRILSRKWVNREAFKAVITKIWNTMGDVEIEMVGENMFQLYFNRRDDRSMVWSRGPWYFNNCLLVLEKPSGPKEIMKLQFRWVEFWVQIFNIPLMCMNMKVARMTAEMIGVVIEIPMEDKECWGKFFRDKVALDVSQPLIKGLILNLEEFSIAIGAPIRYERLPEFCYGCGRIGHSLRECQDEDIRAKAIEGRGADFGADEDWDCASDKRRREKHVISSRGVEPIKAIDPSTAMVGPANDIDFFSEVRVDSELSLIREVSGGSNQHIMEDTRPVITCEKEVEMIVTMEGVENVVGDDNKGDTSKGKGMCPPKLNVRKWRRAARLASSLKGRVSQPSPFQGIQLACKVVEDESEGPFKQISPASELILDNLSRRKRQALTIEDVREDKKCRIETCDILVTEAGMGNPRTLAALKRVIWRFSPELVFLCETKVKGDIATRFKFQLGHIDVRIKREGEPHWRFSGFYGNPNHNDRRDLWELLRRLNRVDDLPWVWVGGGGDFNEILCVDDKLGGSEKSVMDLCNFRNVVDECDLIDLGFTGPRITWNNRRDGVANVQERLDRILANCKWIDLFPGAKIQHLGFNSLDHCPLLVVFGEGSRGVNAKGKRAFKFEPFWLKEEECMSVVREAWNIGGLACSLEDIKGKLLVCALRLEGWSLIKFGFLKKAISSLQKEVEVLLIQAQIRGDRNSKFFHAQASARKKKNTIALLKNEYGRTYTLIDGITNTVHLYFSSLFNSTNPSMEDIERSIEGVDSRVNL</sequence>
<comment type="caution">
    <text evidence="3">The sequence shown here is derived from an EMBL/GenBank/DDBJ whole genome shotgun (WGS) entry which is preliminary data.</text>
</comment>
<evidence type="ECO:0000259" key="2">
    <source>
        <dbReference type="PROSITE" id="PS50158"/>
    </source>
</evidence>
<dbReference type="InterPro" id="IPR001878">
    <property type="entry name" value="Znf_CCHC"/>
</dbReference>
<dbReference type="InterPro" id="IPR025836">
    <property type="entry name" value="Zn_knuckle_CX2CX4HX4C"/>
</dbReference>
<proteinExistence type="predicted"/>
<gene>
    <name evidence="3" type="ORF">EZV62_011071</name>
</gene>
<evidence type="ECO:0000313" key="4">
    <source>
        <dbReference type="Proteomes" id="UP000323000"/>
    </source>
</evidence>
<keyword evidence="1" id="KW-0862">Zinc</keyword>
<dbReference type="InterPro" id="IPR040256">
    <property type="entry name" value="At4g02000-like"/>
</dbReference>
<dbReference type="EMBL" id="VAHF01000004">
    <property type="protein sequence ID" value="TXG64077.1"/>
    <property type="molecule type" value="Genomic_DNA"/>
</dbReference>